<proteinExistence type="inferred from homology"/>
<evidence type="ECO:0000256" key="1">
    <source>
        <dbReference type="ARBA" id="ARBA00009981"/>
    </source>
</evidence>
<evidence type="ECO:0000313" key="3">
    <source>
        <dbReference type="EMBL" id="SCM81610.1"/>
    </source>
</evidence>
<accession>A0A212LVW9</accession>
<dbReference type="Pfam" id="PF02604">
    <property type="entry name" value="PhdYeFM_antitox"/>
    <property type="match status" value="1"/>
</dbReference>
<reference evidence="3" key="1">
    <citation type="submission" date="2016-08" db="EMBL/GenBank/DDBJ databases">
        <authorList>
            <person name="Seilhamer J.J."/>
        </authorList>
    </citation>
    <scope>NUCLEOTIDE SEQUENCE</scope>
    <source>
        <strain evidence="3">86</strain>
    </source>
</reference>
<evidence type="ECO:0000256" key="2">
    <source>
        <dbReference type="RuleBase" id="RU362080"/>
    </source>
</evidence>
<comment type="function">
    <text evidence="2">Antitoxin component of a type II toxin-antitoxin (TA) system.</text>
</comment>
<dbReference type="InterPro" id="IPR036165">
    <property type="entry name" value="YefM-like_sf"/>
</dbReference>
<dbReference type="AlphaFoldDB" id="A0A212LVW9"/>
<dbReference type="InterPro" id="IPR006442">
    <property type="entry name" value="Antitoxin_Phd/YefM"/>
</dbReference>
<name>A0A212LVW9_9FIRM</name>
<comment type="similarity">
    <text evidence="1 2">Belongs to the phD/YefM antitoxin family.</text>
</comment>
<sequence>MNIKPSAAIRKNYNEISALCKTTKEPVFLTKNGEGDLVVMDIDTFSRRESMLKLREQLVAVEEDRLMGKRGFSIDEMNEMMTKAIKESVNVQRL</sequence>
<dbReference type="RefSeq" id="WP_075753172.1">
    <property type="nucleotide sequence ID" value="NZ_LT608335.1"/>
</dbReference>
<organism evidence="3">
    <name type="scientific">uncultured Sporomusa sp</name>
    <dbReference type="NCBI Taxonomy" id="307249"/>
    <lineage>
        <taxon>Bacteria</taxon>
        <taxon>Bacillati</taxon>
        <taxon>Bacillota</taxon>
        <taxon>Negativicutes</taxon>
        <taxon>Selenomonadales</taxon>
        <taxon>Sporomusaceae</taxon>
        <taxon>Sporomusa</taxon>
        <taxon>environmental samples</taxon>
    </lineage>
</organism>
<gene>
    <name evidence="3" type="ORF">KL86SPO_40094</name>
</gene>
<dbReference type="SUPFAM" id="SSF143120">
    <property type="entry name" value="YefM-like"/>
    <property type="match status" value="1"/>
</dbReference>
<dbReference type="EMBL" id="FMJE01000004">
    <property type="protein sequence ID" value="SCM81610.1"/>
    <property type="molecule type" value="Genomic_DNA"/>
</dbReference>
<protein>
    <recommendedName>
        <fullName evidence="2">Antitoxin</fullName>
    </recommendedName>
</protein>